<dbReference type="Pfam" id="PF17762">
    <property type="entry name" value="HTH_ParB"/>
    <property type="match status" value="1"/>
</dbReference>
<gene>
    <name evidence="6" type="ORF">LARV_02891</name>
</gene>
<dbReference type="STRING" id="360412.LARV_02891"/>
<dbReference type="InterPro" id="IPR003115">
    <property type="entry name" value="ParB_N"/>
</dbReference>
<dbReference type="Proteomes" id="UP000055060">
    <property type="component" value="Unassembled WGS sequence"/>
</dbReference>
<dbReference type="FunFam" id="3.90.1530.30:FF:000001">
    <property type="entry name" value="Chromosome partitioning protein ParB"/>
    <property type="match status" value="1"/>
</dbReference>
<reference evidence="6" key="1">
    <citation type="submission" date="2015-07" db="EMBL/GenBank/DDBJ databases">
        <title>Draft Genome Sequences of Anaerolinea thermolimosa IMO-1, Bellilinea caldifistulae GOMI-1, Leptolinea tardivitalis YMTK-2, Levilinea saccharolytica KIBI-1,Longilinea arvoryzae KOME-1, Previously Described as Members of the Anaerolineaceae (Chloroflexi).</title>
        <authorList>
            <person name="Sekiguchi Y."/>
            <person name="Ohashi A."/>
            <person name="Matsuura N."/>
            <person name="Tourlousse M.D."/>
        </authorList>
    </citation>
    <scope>NUCLEOTIDE SEQUENCE [LARGE SCALE GENOMIC DNA]</scope>
    <source>
        <strain evidence="6">KOME-1</strain>
    </source>
</reference>
<comment type="similarity">
    <text evidence="1">Belongs to the ParB family.</text>
</comment>
<dbReference type="GO" id="GO:0007059">
    <property type="term" value="P:chromosome segregation"/>
    <property type="evidence" value="ECO:0007669"/>
    <property type="project" value="UniProtKB-KW"/>
</dbReference>
<organism evidence="6">
    <name type="scientific">Longilinea arvoryzae</name>
    <dbReference type="NCBI Taxonomy" id="360412"/>
    <lineage>
        <taxon>Bacteria</taxon>
        <taxon>Bacillati</taxon>
        <taxon>Chloroflexota</taxon>
        <taxon>Anaerolineae</taxon>
        <taxon>Anaerolineales</taxon>
        <taxon>Anaerolineaceae</taxon>
        <taxon>Longilinea</taxon>
    </lineage>
</organism>
<feature type="region of interest" description="Disordered" evidence="4">
    <location>
        <begin position="1"/>
        <end position="28"/>
    </location>
</feature>
<dbReference type="Gene3D" id="1.10.10.2830">
    <property type="match status" value="1"/>
</dbReference>
<dbReference type="SUPFAM" id="SSF110849">
    <property type="entry name" value="ParB/Sulfiredoxin"/>
    <property type="match status" value="1"/>
</dbReference>
<evidence type="ECO:0000259" key="5">
    <source>
        <dbReference type="SMART" id="SM00470"/>
    </source>
</evidence>
<dbReference type="PANTHER" id="PTHR33375">
    <property type="entry name" value="CHROMOSOME-PARTITIONING PROTEIN PARB-RELATED"/>
    <property type="match status" value="1"/>
</dbReference>
<keyword evidence="3" id="KW-0238">DNA-binding</keyword>
<dbReference type="InterPro" id="IPR057240">
    <property type="entry name" value="ParB_dimer_C"/>
</dbReference>
<dbReference type="Pfam" id="PF23552">
    <property type="entry name" value="ParB_C"/>
    <property type="match status" value="1"/>
</dbReference>
<accession>A0A0S7BKQ3</accession>
<keyword evidence="2" id="KW-0159">Chromosome partition</keyword>
<dbReference type="EMBL" id="DF967972">
    <property type="protein sequence ID" value="GAP15110.1"/>
    <property type="molecule type" value="Genomic_DNA"/>
</dbReference>
<dbReference type="InterPro" id="IPR036086">
    <property type="entry name" value="ParB/Sulfiredoxin_sf"/>
</dbReference>
<dbReference type="Gene3D" id="3.90.1530.30">
    <property type="match status" value="1"/>
</dbReference>
<evidence type="ECO:0000256" key="3">
    <source>
        <dbReference type="ARBA" id="ARBA00023125"/>
    </source>
</evidence>
<dbReference type="InterPro" id="IPR004437">
    <property type="entry name" value="ParB/RepB/Spo0J"/>
</dbReference>
<dbReference type="GO" id="GO:0003677">
    <property type="term" value="F:DNA binding"/>
    <property type="evidence" value="ECO:0007669"/>
    <property type="project" value="UniProtKB-KW"/>
</dbReference>
<dbReference type="FunFam" id="1.10.10.2830:FF:000001">
    <property type="entry name" value="Chromosome partitioning protein ParB"/>
    <property type="match status" value="1"/>
</dbReference>
<dbReference type="Pfam" id="PF02195">
    <property type="entry name" value="ParB_N"/>
    <property type="match status" value="1"/>
</dbReference>
<sequence>MSMARKGGLGKGLDALIPGGTSSPAEGTSTFDVSIEKIVPNPLQPRSTMQPEALEELAASIREHGVLQPLLVTYDAANDTYILVAGERRLRASRLAGLESVPVLVRQATEQQRLELALIENVQRADLTALETAEAYRQLADDFHLSHEDIAARVGKNRVTVTNTLRLLKLPIELRQALADGRITEGHARALLGLPSDKAQTAALETILRHDLNVRQTEDLVRKLLGERIKKAGPRDPDPEITAIEQRLQEALGTRVAIRHGRKGGSVVIHYYSDEELDTLITTLTRS</sequence>
<evidence type="ECO:0000256" key="1">
    <source>
        <dbReference type="ARBA" id="ARBA00006295"/>
    </source>
</evidence>
<dbReference type="NCBIfam" id="TIGR00180">
    <property type="entry name" value="parB_part"/>
    <property type="match status" value="1"/>
</dbReference>
<dbReference type="InterPro" id="IPR050336">
    <property type="entry name" value="Chromosome_partition/occlusion"/>
</dbReference>
<proteinExistence type="inferred from homology"/>
<name>A0A0S7BKQ3_9CHLR</name>
<evidence type="ECO:0000313" key="7">
    <source>
        <dbReference type="Proteomes" id="UP000055060"/>
    </source>
</evidence>
<dbReference type="CDD" id="cd16393">
    <property type="entry name" value="SPO0J_N"/>
    <property type="match status" value="1"/>
</dbReference>
<dbReference type="SUPFAM" id="SSF109709">
    <property type="entry name" value="KorB DNA-binding domain-like"/>
    <property type="match status" value="1"/>
</dbReference>
<dbReference type="SMART" id="SM00470">
    <property type="entry name" value="ParB"/>
    <property type="match status" value="1"/>
</dbReference>
<protein>
    <submittedName>
        <fullName evidence="6">ParB/RepB/Spo0J family partition protein</fullName>
    </submittedName>
</protein>
<evidence type="ECO:0000256" key="4">
    <source>
        <dbReference type="SAM" id="MobiDB-lite"/>
    </source>
</evidence>
<dbReference type="PANTHER" id="PTHR33375:SF1">
    <property type="entry name" value="CHROMOSOME-PARTITIONING PROTEIN PARB-RELATED"/>
    <property type="match status" value="1"/>
</dbReference>
<evidence type="ECO:0000256" key="2">
    <source>
        <dbReference type="ARBA" id="ARBA00022829"/>
    </source>
</evidence>
<keyword evidence="7" id="KW-1185">Reference proteome</keyword>
<dbReference type="InterPro" id="IPR041468">
    <property type="entry name" value="HTH_ParB/Spo0J"/>
</dbReference>
<evidence type="ECO:0000313" key="6">
    <source>
        <dbReference type="EMBL" id="GAP15110.1"/>
    </source>
</evidence>
<feature type="domain" description="ParB-like N-terminal" evidence="5">
    <location>
        <begin position="31"/>
        <end position="122"/>
    </location>
</feature>
<dbReference type="GO" id="GO:0005694">
    <property type="term" value="C:chromosome"/>
    <property type="evidence" value="ECO:0007669"/>
    <property type="project" value="TreeGrafter"/>
</dbReference>
<dbReference type="AlphaFoldDB" id="A0A0S7BKQ3"/>